<keyword evidence="1" id="KW-1133">Transmembrane helix</keyword>
<feature type="transmembrane region" description="Helical" evidence="1">
    <location>
        <begin position="31"/>
        <end position="52"/>
    </location>
</feature>
<reference evidence="2" key="1">
    <citation type="journal article" date="2015" name="Genome Biol. Evol.">
        <title>Organellar Genomes of White Spruce (Picea glauca): Assembly and Annotation.</title>
        <authorList>
            <person name="Jackman S.D."/>
            <person name="Warren R.L."/>
            <person name="Gibb E.A."/>
            <person name="Vandervalk B.P."/>
            <person name="Mohamadi H."/>
            <person name="Chu J."/>
            <person name="Raymond A."/>
            <person name="Pleasance S."/>
            <person name="Coope R."/>
            <person name="Wildung M.R."/>
            <person name="Ritland C.E."/>
            <person name="Bousquet J."/>
            <person name="Jones S.J."/>
            <person name="Bohlmann J."/>
            <person name="Birol I."/>
        </authorList>
    </citation>
    <scope>NUCLEOTIDE SEQUENCE [LARGE SCALE GENOMIC DNA]</scope>
    <source>
        <tissue evidence="2">Flushing bud</tissue>
    </source>
</reference>
<dbReference type="EMBL" id="LKAM01000001">
    <property type="protein sequence ID" value="KUM50566.1"/>
    <property type="molecule type" value="Genomic_DNA"/>
</dbReference>
<name>A0A101M3U1_PICGL</name>
<protein>
    <submittedName>
        <fullName evidence="2">Uncharacterized protein</fullName>
    </submittedName>
</protein>
<evidence type="ECO:0000313" key="2">
    <source>
        <dbReference type="EMBL" id="KUM50566.1"/>
    </source>
</evidence>
<proteinExistence type="predicted"/>
<evidence type="ECO:0000256" key="1">
    <source>
        <dbReference type="SAM" id="Phobius"/>
    </source>
</evidence>
<organism evidence="2">
    <name type="scientific">Picea glauca</name>
    <name type="common">White spruce</name>
    <name type="synonym">Pinus glauca</name>
    <dbReference type="NCBI Taxonomy" id="3330"/>
    <lineage>
        <taxon>Eukaryota</taxon>
        <taxon>Viridiplantae</taxon>
        <taxon>Streptophyta</taxon>
        <taxon>Embryophyta</taxon>
        <taxon>Tracheophyta</taxon>
        <taxon>Spermatophyta</taxon>
        <taxon>Pinopsida</taxon>
        <taxon>Pinidae</taxon>
        <taxon>Conifers I</taxon>
        <taxon>Pinales</taxon>
        <taxon>Pinaceae</taxon>
        <taxon>Picea</taxon>
    </lineage>
</organism>
<comment type="caution">
    <text evidence="2">The sequence shown here is derived from an EMBL/GenBank/DDBJ whole genome shotgun (WGS) entry which is preliminary data.</text>
</comment>
<keyword evidence="1" id="KW-0472">Membrane</keyword>
<gene>
    <name evidence="2" type="ORF">ABT39_MTgene410</name>
</gene>
<dbReference type="AlphaFoldDB" id="A0A101M3U1"/>
<keyword evidence="2" id="KW-0496">Mitochondrion</keyword>
<geneLocation type="mitochondrion" evidence="2"/>
<accession>A0A101M3U1</accession>
<keyword evidence="1" id="KW-0812">Transmembrane</keyword>
<sequence>MVLSQNPRYYSSVFNYLANDQPNVNLNLKVIYFPIYIAILFVNPLGFSSFPLPFMKISCKNITDLASNLDLAL</sequence>